<comment type="caution">
    <text evidence="6">The sequence shown here is derived from an EMBL/GenBank/DDBJ whole genome shotgun (WGS) entry which is preliminary data.</text>
</comment>
<dbReference type="InterPro" id="IPR020904">
    <property type="entry name" value="Sc_DH/Rdtase_CS"/>
</dbReference>
<dbReference type="VEuPathDB" id="FungiDB:ATCC64974_96390"/>
<feature type="transmembrane region" description="Helical" evidence="4">
    <location>
        <begin position="436"/>
        <end position="454"/>
    </location>
</feature>
<evidence type="ECO:0000313" key="6">
    <source>
        <dbReference type="EMBL" id="GAQ45080.1"/>
    </source>
</evidence>
<feature type="compositionally biased region" description="Low complexity" evidence="3">
    <location>
        <begin position="740"/>
        <end position="750"/>
    </location>
</feature>
<protein>
    <submittedName>
        <fullName evidence="6">UbiD family decarboxylase</fullName>
    </submittedName>
</protein>
<dbReference type="PaxDb" id="5061-CADANGAP00005098"/>
<gene>
    <name evidence="6" type="ORF">ABL_07741</name>
</gene>
<dbReference type="VEuPathDB" id="FungiDB:ASPNIDRAFT2_1229174"/>
<feature type="transmembrane region" description="Helical" evidence="4">
    <location>
        <begin position="524"/>
        <end position="544"/>
    </location>
</feature>
<comment type="similarity">
    <text evidence="1">Belongs to the short-chain dehydrogenases/reductases (SDR) family.</text>
</comment>
<keyword evidence="4" id="KW-0812">Transmembrane</keyword>
<reference evidence="7" key="1">
    <citation type="journal article" date="2016" name="Genome Announc.">
        <title>Draft genome sequence of Aspergillus niger strain An76.</title>
        <authorList>
            <person name="Gong W."/>
            <person name="Cheng Z."/>
            <person name="Zhang H."/>
            <person name="Liu L."/>
            <person name="Gao P."/>
            <person name="Wang L."/>
        </authorList>
    </citation>
    <scope>NUCLEOTIDE SEQUENCE [LARGE SCALE GENOMIC DNA]</scope>
    <source>
        <strain evidence="7">An76</strain>
    </source>
</reference>
<dbReference type="PANTHER" id="PTHR42760:SF122">
    <property type="entry name" value="NAD(P)-BINDING PROTEIN"/>
    <property type="match status" value="1"/>
</dbReference>
<dbReference type="InterPro" id="IPR036291">
    <property type="entry name" value="NAD(P)-bd_dom_sf"/>
</dbReference>
<evidence type="ECO:0000256" key="4">
    <source>
        <dbReference type="SAM" id="Phobius"/>
    </source>
</evidence>
<evidence type="ECO:0000256" key="1">
    <source>
        <dbReference type="ARBA" id="ARBA00006484"/>
    </source>
</evidence>
<dbReference type="CDD" id="cd05233">
    <property type="entry name" value="SDR_c"/>
    <property type="match status" value="1"/>
</dbReference>
<dbReference type="VEuPathDB" id="FungiDB:ASPNIDRAFT2_1160998"/>
<feature type="transmembrane region" description="Helical" evidence="4">
    <location>
        <begin position="564"/>
        <end position="591"/>
    </location>
</feature>
<keyword evidence="2" id="KW-0521">NADP</keyword>
<dbReference type="PRINTS" id="PR00080">
    <property type="entry name" value="SDRFAMILY"/>
</dbReference>
<feature type="transmembrane region" description="Helical" evidence="4">
    <location>
        <begin position="603"/>
        <end position="624"/>
    </location>
</feature>
<dbReference type="Pfam" id="PF20684">
    <property type="entry name" value="Fung_rhodopsin"/>
    <property type="match status" value="1"/>
</dbReference>
<dbReference type="Pfam" id="PF13561">
    <property type="entry name" value="adh_short_C2"/>
    <property type="match status" value="1"/>
</dbReference>
<organism evidence="6 7">
    <name type="scientific">Aspergillus niger</name>
    <dbReference type="NCBI Taxonomy" id="5061"/>
    <lineage>
        <taxon>Eukaryota</taxon>
        <taxon>Fungi</taxon>
        <taxon>Dikarya</taxon>
        <taxon>Ascomycota</taxon>
        <taxon>Pezizomycotina</taxon>
        <taxon>Eurotiomycetes</taxon>
        <taxon>Eurotiomycetidae</taxon>
        <taxon>Eurotiales</taxon>
        <taxon>Aspergillaceae</taxon>
        <taxon>Aspergillus</taxon>
        <taxon>Aspergillus subgen. Circumdati</taxon>
    </lineage>
</organism>
<sequence>MAFARRLAILPGGLGGLGSSIGKKLRQQGARLAILYAPFEAARRDELLEAGYGELPAGEGIRTYECDITNPEAVQSVFTTLKEDVLNPSSTTQSARAFPSILVNTAGYVSLSDLELTPPEETLKHLHTNVLGPMLCSQAFARLYLAAAEVAHSSPNPPPPGRIVNLASQAAHVALHRHGAYCASKAALLGLTRSMASEWGGRGITANSVSPTVAWTALGQKAWGQDDVREAFLKTIPTGKFAQPDEVADAVLFLCQDSSEMINGADIRVDGGFTIRKHPENDIDNKAVTPVESHSPLTYLIAAIGPGATGASNMEARMEPRGKDFQQSSSSSSTYKTQLPVVVYVPLTRNGSSHLRLRGYTIGRRAISCTWGAFYYAISLTDHTRYFSEKINFFVFSEHGVERQHLGVVSGGAATLLRYVSRTLQMGVPRHLQLEDLLMCFTVVFYILLTVFLIEVQKHGTNEIPREQFGDIEPSSIPDRITGSKLVIVVEQMWLATIWGCKACLLLLYSTMTSGLSQHRIVKIIGAFCALSFVIVEILFFAAWCRPFSAYWSVPPKNLQCSVYRNHLILVLTLNILTDLMIMAIPLPLLVKAKLTLAKKVTLCAVFSLGAFVILCSILSKYYSLSNPYGDQWVDWYIREAATAVIVANIPQTWTLFRRLFNWRAFLAHSSYDRSHGKYTSRLDSSTIHLSRFRAGDKSQGRSTIDPTESGEYITREQPLEIWEHRQFHVTNEPEELRKSSSLSQSSSGSVEFDTTGYQTQQSRTIVTATE</sequence>
<dbReference type="GO" id="GO:0048038">
    <property type="term" value="F:quinone binding"/>
    <property type="evidence" value="ECO:0007669"/>
    <property type="project" value="TreeGrafter"/>
</dbReference>
<dbReference type="PANTHER" id="PTHR42760">
    <property type="entry name" value="SHORT-CHAIN DEHYDROGENASES/REDUCTASES FAMILY MEMBER"/>
    <property type="match status" value="1"/>
</dbReference>
<dbReference type="VEuPathDB" id="FungiDB:M747DRAFT_359124"/>
<keyword evidence="4" id="KW-0472">Membrane</keyword>
<dbReference type="PRINTS" id="PR00081">
    <property type="entry name" value="GDHRDH"/>
</dbReference>
<proteinExistence type="inferred from homology"/>
<keyword evidence="4" id="KW-1133">Transmembrane helix</keyword>
<feature type="transmembrane region" description="Helical" evidence="4">
    <location>
        <begin position="636"/>
        <end position="657"/>
    </location>
</feature>
<accession>A0A117E268</accession>
<dbReference type="VEuPathDB" id="FungiDB:M747DRAFT_287237"/>
<dbReference type="VEuPathDB" id="FungiDB:An06g02000"/>
<dbReference type="PROSITE" id="PS00061">
    <property type="entry name" value="ADH_SHORT"/>
    <property type="match status" value="1"/>
</dbReference>
<dbReference type="Proteomes" id="UP000068243">
    <property type="component" value="Unassembled WGS sequence"/>
</dbReference>
<feature type="region of interest" description="Disordered" evidence="3">
    <location>
        <begin position="733"/>
        <end position="771"/>
    </location>
</feature>
<name>A0A117E268_ASPNG</name>
<evidence type="ECO:0000313" key="7">
    <source>
        <dbReference type="Proteomes" id="UP000068243"/>
    </source>
</evidence>
<dbReference type="GO" id="GO:0006633">
    <property type="term" value="P:fatty acid biosynthetic process"/>
    <property type="evidence" value="ECO:0007669"/>
    <property type="project" value="TreeGrafter"/>
</dbReference>
<dbReference type="InterPro" id="IPR002347">
    <property type="entry name" value="SDR_fam"/>
</dbReference>
<dbReference type="GO" id="GO:0044550">
    <property type="term" value="P:secondary metabolite biosynthetic process"/>
    <property type="evidence" value="ECO:0007669"/>
    <property type="project" value="UniProtKB-ARBA"/>
</dbReference>
<dbReference type="VEuPathDB" id="FungiDB:ATCC64974_96400"/>
<dbReference type="Gene3D" id="3.40.50.720">
    <property type="entry name" value="NAD(P)-binding Rossmann-like Domain"/>
    <property type="match status" value="1"/>
</dbReference>
<evidence type="ECO:0000256" key="2">
    <source>
        <dbReference type="ARBA" id="ARBA00022857"/>
    </source>
</evidence>
<dbReference type="AlphaFoldDB" id="A0A117E268"/>
<feature type="domain" description="Rhodopsin" evidence="5">
    <location>
        <begin position="418"/>
        <end position="659"/>
    </location>
</feature>
<dbReference type="EMBL" id="BCMY01000015">
    <property type="protein sequence ID" value="GAQ45080.1"/>
    <property type="molecule type" value="Genomic_DNA"/>
</dbReference>
<evidence type="ECO:0000256" key="3">
    <source>
        <dbReference type="SAM" id="MobiDB-lite"/>
    </source>
</evidence>
<dbReference type="GO" id="GO:0016616">
    <property type="term" value="F:oxidoreductase activity, acting on the CH-OH group of donors, NAD or NADP as acceptor"/>
    <property type="evidence" value="ECO:0007669"/>
    <property type="project" value="TreeGrafter"/>
</dbReference>
<feature type="compositionally biased region" description="Polar residues" evidence="3">
    <location>
        <begin position="756"/>
        <end position="771"/>
    </location>
</feature>
<dbReference type="VEuPathDB" id="FungiDB:An06g01990"/>
<evidence type="ECO:0000259" key="5">
    <source>
        <dbReference type="Pfam" id="PF20684"/>
    </source>
</evidence>
<dbReference type="SUPFAM" id="SSF51735">
    <property type="entry name" value="NAD(P)-binding Rossmann-fold domains"/>
    <property type="match status" value="1"/>
</dbReference>
<dbReference type="InterPro" id="IPR049326">
    <property type="entry name" value="Rhodopsin_dom_fungi"/>
</dbReference>
<dbReference type="OrthoDB" id="3903189at2759"/>